<feature type="transmembrane region" description="Helical" evidence="12">
    <location>
        <begin position="215"/>
        <end position="236"/>
    </location>
</feature>
<dbReference type="PROSITE" id="PS00211">
    <property type="entry name" value="ABC_TRANSPORTER_1"/>
    <property type="match status" value="2"/>
</dbReference>
<dbReference type="CDD" id="cd18592">
    <property type="entry name" value="ABC_6TM_MRP5_8_9_D1"/>
    <property type="match status" value="1"/>
</dbReference>
<dbReference type="OrthoDB" id="6500128at2759"/>
<dbReference type="CDD" id="cd18599">
    <property type="entry name" value="ABC_6TM_MRP5_8_9_D2"/>
    <property type="match status" value="1"/>
</dbReference>
<evidence type="ECO:0000256" key="3">
    <source>
        <dbReference type="ARBA" id="ARBA00022448"/>
    </source>
</evidence>
<dbReference type="InterPro" id="IPR003593">
    <property type="entry name" value="AAA+_ATPase"/>
</dbReference>
<feature type="transmembrane region" description="Helical" evidence="12">
    <location>
        <begin position="891"/>
        <end position="917"/>
    </location>
</feature>
<evidence type="ECO:0000256" key="6">
    <source>
        <dbReference type="ARBA" id="ARBA00022741"/>
    </source>
</evidence>
<dbReference type="FunFam" id="3.40.50.300:FF:000074">
    <property type="entry name" value="Multidrug resistance-associated protein 5 isoform 1"/>
    <property type="match status" value="1"/>
</dbReference>
<dbReference type="SMART" id="SM00382">
    <property type="entry name" value="AAA"/>
    <property type="match status" value="2"/>
</dbReference>
<dbReference type="InterPro" id="IPR027417">
    <property type="entry name" value="P-loop_NTPase"/>
</dbReference>
<comment type="caution">
    <text evidence="15">The sequence shown here is derived from an EMBL/GenBank/DDBJ whole genome shotgun (WGS) entry which is preliminary data.</text>
</comment>
<dbReference type="InterPro" id="IPR003439">
    <property type="entry name" value="ABC_transporter-like_ATP-bd"/>
</dbReference>
<feature type="compositionally biased region" description="Low complexity" evidence="11">
    <location>
        <begin position="847"/>
        <end position="858"/>
    </location>
</feature>
<dbReference type="GO" id="GO:0140359">
    <property type="term" value="F:ABC-type transporter activity"/>
    <property type="evidence" value="ECO:0007669"/>
    <property type="project" value="InterPro"/>
</dbReference>
<feature type="compositionally biased region" description="Basic and acidic residues" evidence="11">
    <location>
        <begin position="82"/>
        <end position="96"/>
    </location>
</feature>
<evidence type="ECO:0000256" key="1">
    <source>
        <dbReference type="ARBA" id="ARBA00004127"/>
    </source>
</evidence>
<evidence type="ECO:0000256" key="11">
    <source>
        <dbReference type="SAM" id="MobiDB-lite"/>
    </source>
</evidence>
<name>A0A9Q1H176_HOLLE</name>
<feature type="transmembrane region" description="Helical" evidence="12">
    <location>
        <begin position="466"/>
        <end position="483"/>
    </location>
</feature>
<dbReference type="InterPro" id="IPR017871">
    <property type="entry name" value="ABC_transporter-like_CS"/>
</dbReference>
<reference evidence="15" key="1">
    <citation type="submission" date="2021-10" db="EMBL/GenBank/DDBJ databases">
        <title>Tropical sea cucumber genome reveals ecological adaptation and Cuvierian tubules defense mechanism.</title>
        <authorList>
            <person name="Chen T."/>
        </authorList>
    </citation>
    <scope>NUCLEOTIDE SEQUENCE</scope>
    <source>
        <strain evidence="15">Nanhai2018</strain>
        <tissue evidence="15">Muscle</tissue>
    </source>
</reference>
<dbReference type="Pfam" id="PF00005">
    <property type="entry name" value="ABC_tran"/>
    <property type="match status" value="2"/>
</dbReference>
<feature type="transmembrane region" description="Helical" evidence="12">
    <location>
        <begin position="1144"/>
        <end position="1163"/>
    </location>
</feature>
<keyword evidence="5" id="KW-0677">Repeat</keyword>
<dbReference type="Pfam" id="PF00664">
    <property type="entry name" value="ABC_membrane"/>
    <property type="match status" value="2"/>
</dbReference>
<feature type="region of interest" description="Disordered" evidence="11">
    <location>
        <begin position="813"/>
        <end position="880"/>
    </location>
</feature>
<dbReference type="PROSITE" id="PS50929">
    <property type="entry name" value="ABC_TM1F"/>
    <property type="match status" value="2"/>
</dbReference>
<dbReference type="CDD" id="cd03250">
    <property type="entry name" value="ABCC_MRP_domain1"/>
    <property type="match status" value="1"/>
</dbReference>
<comment type="subcellular location">
    <subcellularLocation>
        <location evidence="1">Endomembrane system</location>
        <topology evidence="1">Multi-pass membrane protein</topology>
    </subcellularLocation>
</comment>
<feature type="region of interest" description="Disordered" evidence="11">
    <location>
        <begin position="1"/>
        <end position="96"/>
    </location>
</feature>
<dbReference type="InterPro" id="IPR050173">
    <property type="entry name" value="ABC_transporter_C-like"/>
</dbReference>
<feature type="transmembrane region" description="Helical" evidence="12">
    <location>
        <begin position="327"/>
        <end position="349"/>
    </location>
</feature>
<keyword evidence="6" id="KW-0547">Nucleotide-binding</keyword>
<dbReference type="InterPro" id="IPR011527">
    <property type="entry name" value="ABC1_TM_dom"/>
</dbReference>
<evidence type="ECO:0000256" key="8">
    <source>
        <dbReference type="ARBA" id="ARBA00022989"/>
    </source>
</evidence>
<dbReference type="SUPFAM" id="SSF52540">
    <property type="entry name" value="P-loop containing nucleoside triphosphate hydrolases"/>
    <property type="match status" value="2"/>
</dbReference>
<keyword evidence="7" id="KW-0067">ATP-binding</keyword>
<protein>
    <submittedName>
        <fullName evidence="15">Multidrug resistance-associated protein 5</fullName>
    </submittedName>
</protein>
<feature type="transmembrane region" description="Helical" evidence="12">
    <location>
        <begin position="355"/>
        <end position="375"/>
    </location>
</feature>
<keyword evidence="10" id="KW-0325">Glycoprotein</keyword>
<dbReference type="PANTHER" id="PTHR24223">
    <property type="entry name" value="ATP-BINDING CASSETTE SUB-FAMILY C"/>
    <property type="match status" value="1"/>
</dbReference>
<dbReference type="EMBL" id="JAIZAY010000013">
    <property type="protein sequence ID" value="KAJ8031287.1"/>
    <property type="molecule type" value="Genomic_DNA"/>
</dbReference>
<feature type="compositionally biased region" description="Basic and acidic residues" evidence="11">
    <location>
        <begin position="30"/>
        <end position="46"/>
    </location>
</feature>
<evidence type="ECO:0000313" key="16">
    <source>
        <dbReference type="Proteomes" id="UP001152320"/>
    </source>
</evidence>
<dbReference type="CDD" id="cd03244">
    <property type="entry name" value="ABCC_MRP_domain2"/>
    <property type="match status" value="1"/>
</dbReference>
<evidence type="ECO:0000259" key="14">
    <source>
        <dbReference type="PROSITE" id="PS50929"/>
    </source>
</evidence>
<sequence length="1480" mass="164632">MDTSQPDSDPSHVEVGFKPETPSPQAETSTPERDEHTSRIPPQKEEGEMENNTGEKTDSVTRPPEIPSTEVNGDVNHIPEINGKRVTEVRETEESKETEIFDVSDYKRKGPSRYLKSMRLLIPFRPKPKDKTGYAPMAYTGLLAYITISWMTPIFRRAYRRGLKKEDLRTMADTERGYTNGKRFHRMWEEEVRKKGREGASLGKVAFHFALTRQIISVLALLIFIMCAFINSAILIQKLLEYVETPVVELWYGLLLVGLIWVLNMGRIAGDSVFWTFSNVTATRLRSGTLSACFNRLARLRSLQQHSVGEIVNVCANDSQRLYDVCIIGNFAISSVVMFVAGCLAALIIVGPGALLGTLATFMVLLPMQMVIGKVTSGLRQRSIKIIDERVQKMNEILSFIKLIKVYAWEKPFSTKIEAIRARERVLLKKAGIMQSFSVSIMPIAPNVATVLSILLHIAFGNGLTIAEAFTLVAVLNTLRVVVGPTPWAIRSIAETVIALRRLRVIMVLDTIEPLDIMPDDCHHGVIIQDAVFAWSKVVTNTKEPEDQDTEESTGKDVHTQTGNIALMFSDLDEEDKKAQTTEVSITELASQGAHIDLDELVPTLFDINLKLIKGQLTGVCGLVGSGKSSLLSAILGQMHKISGVCMVNGTFAYASQEPWIFNASLRENILFGKDFDEEMYQRVIRACSLEQDLEILPSGDQTEIGERGINLSGGQKQRVSLARALYADRDIYLLDDPLSAVDAHVGQHIFEQCLKTALKGKTVLFVTHQLQYLKDCDSIIVVTKGRISEEGRHEQLMEADGEYARLIHTHHSKPEMEEEEEGLGEEKLERSNSGVHPARSLSRGISSTSVSSVSSAASDKEEEDNLQGGQLTEEESKEEGGLSWSTYHGFIMAMGGYIIAISGLLSYVFVMGIVTFNNWWLSLWLNQGNGTKMENDQGVLVPVGNIADNEDLGFYMLIYGVSLVVILIFSAGKSVVFMTVMLRASSHLHDTLLHKVFHSPMSFFDTTPTGRILNKFSKDMDELDVLLPINFELALQVFLMVSFAMLTIIVVFPWFLIALLPIGVVFFLILRFYRKGVHDLKRLENVTRSPWFSHISSTTLGLSTIHAYDKTDEFVIKFIELLDNNAYPLMLFRMSGRWAGMRLEILVVLVSTLVNLMAVFTHGSLSPALVALAISYTTQLNGMFQLMMAMFAEAEARFTSAERILNYIKKLIPEAPHKIKETEPDPSWPAEGAITFSNYKMKYRENLPLVLKGISFSVKPGEKIGIVGRTGSGKSSLGVSLFRLVEKSAGEIKIDGIDISQIGLHDLRSKLSIIPQDPVLFIGNVRYNLDPFENHTDEELWSALERAHMKEKVSSLPEKLESPVSEGGDNFSVGERQLICMARALLRQSKILMLDEATAAIDTETDSMIQGTIRQAFGQCTLLTIAHRLNTILDSDKILVMSDGNVAEFDTPSALLAKKGSIFATMVAAAEAQHKTTID</sequence>
<gene>
    <name evidence="15" type="ORF">HOLleu_27970</name>
</gene>
<feature type="transmembrane region" description="Helical" evidence="12">
    <location>
        <begin position="437"/>
        <end position="460"/>
    </location>
</feature>
<evidence type="ECO:0000256" key="7">
    <source>
        <dbReference type="ARBA" id="ARBA00022840"/>
    </source>
</evidence>
<feature type="domain" description="ABC transporter" evidence="13">
    <location>
        <begin position="1235"/>
        <end position="1469"/>
    </location>
</feature>
<dbReference type="FunFam" id="1.20.1560.10:FF:000012">
    <property type="entry name" value="ATP binding cassette subfamily C member 5"/>
    <property type="match status" value="1"/>
</dbReference>
<dbReference type="InterPro" id="IPR036640">
    <property type="entry name" value="ABC1_TM_sf"/>
</dbReference>
<dbReference type="GO" id="GO:0005524">
    <property type="term" value="F:ATP binding"/>
    <property type="evidence" value="ECO:0007669"/>
    <property type="project" value="UniProtKB-KW"/>
</dbReference>
<feature type="transmembrane region" description="Helical" evidence="12">
    <location>
        <begin position="134"/>
        <end position="155"/>
    </location>
</feature>
<dbReference type="GO" id="GO:0016887">
    <property type="term" value="F:ATP hydrolysis activity"/>
    <property type="evidence" value="ECO:0007669"/>
    <property type="project" value="InterPro"/>
</dbReference>
<feature type="domain" description="ABC transmembrane type-1" evidence="14">
    <location>
        <begin position="904"/>
        <end position="1197"/>
    </location>
</feature>
<organism evidence="15 16">
    <name type="scientific">Holothuria leucospilota</name>
    <name type="common">Black long sea cucumber</name>
    <name type="synonym">Mertensiothuria leucospilota</name>
    <dbReference type="NCBI Taxonomy" id="206669"/>
    <lineage>
        <taxon>Eukaryota</taxon>
        <taxon>Metazoa</taxon>
        <taxon>Echinodermata</taxon>
        <taxon>Eleutherozoa</taxon>
        <taxon>Echinozoa</taxon>
        <taxon>Holothuroidea</taxon>
        <taxon>Aspidochirotacea</taxon>
        <taxon>Aspidochirotida</taxon>
        <taxon>Holothuriidae</taxon>
        <taxon>Holothuria</taxon>
    </lineage>
</organism>
<dbReference type="FunFam" id="1.20.1560.10:FF:000015">
    <property type="entry name" value="multidrug resistance-associated protein 5 isoform X1"/>
    <property type="match status" value="1"/>
</dbReference>
<keyword evidence="8 12" id="KW-1133">Transmembrane helix</keyword>
<keyword evidence="3" id="KW-0813">Transport</keyword>
<evidence type="ECO:0000256" key="2">
    <source>
        <dbReference type="ARBA" id="ARBA00009726"/>
    </source>
</evidence>
<evidence type="ECO:0000256" key="5">
    <source>
        <dbReference type="ARBA" id="ARBA00022737"/>
    </source>
</evidence>
<evidence type="ECO:0000256" key="12">
    <source>
        <dbReference type="SAM" id="Phobius"/>
    </source>
</evidence>
<feature type="transmembrane region" description="Helical" evidence="12">
    <location>
        <begin position="953"/>
        <end position="973"/>
    </location>
</feature>
<evidence type="ECO:0000313" key="15">
    <source>
        <dbReference type="EMBL" id="KAJ8031287.1"/>
    </source>
</evidence>
<keyword evidence="16" id="KW-1185">Reference proteome</keyword>
<feature type="transmembrane region" description="Helical" evidence="12">
    <location>
        <begin position="1053"/>
        <end position="1074"/>
    </location>
</feature>
<dbReference type="GO" id="GO:0016020">
    <property type="term" value="C:membrane"/>
    <property type="evidence" value="ECO:0007669"/>
    <property type="project" value="InterPro"/>
</dbReference>
<dbReference type="PANTHER" id="PTHR24223:SF447">
    <property type="entry name" value="MULTIDRUG RESISTANCE-ASSOCIATED PROTEIN 5"/>
    <property type="match status" value="1"/>
</dbReference>
<feature type="transmembrane region" description="Helical" evidence="12">
    <location>
        <begin position="248"/>
        <end position="266"/>
    </location>
</feature>
<dbReference type="PROSITE" id="PS50893">
    <property type="entry name" value="ABC_TRANSPORTER_2"/>
    <property type="match status" value="2"/>
</dbReference>
<dbReference type="Gene3D" id="1.20.1560.10">
    <property type="entry name" value="ABC transporter type 1, transmembrane domain"/>
    <property type="match status" value="2"/>
</dbReference>
<keyword evidence="9 12" id="KW-0472">Membrane</keyword>
<dbReference type="Proteomes" id="UP001152320">
    <property type="component" value="Chromosome 13"/>
</dbReference>
<comment type="similarity">
    <text evidence="2">Belongs to the ABC transporter superfamily. ABCC family. Conjugate transporter (TC 3.A.1.208) subfamily.</text>
</comment>
<evidence type="ECO:0000256" key="9">
    <source>
        <dbReference type="ARBA" id="ARBA00023136"/>
    </source>
</evidence>
<keyword evidence="4 12" id="KW-0812">Transmembrane</keyword>
<accession>A0A9Q1H176</accession>
<evidence type="ECO:0000256" key="10">
    <source>
        <dbReference type="ARBA" id="ARBA00023180"/>
    </source>
</evidence>
<evidence type="ECO:0000256" key="4">
    <source>
        <dbReference type="ARBA" id="ARBA00022692"/>
    </source>
</evidence>
<evidence type="ECO:0000259" key="13">
    <source>
        <dbReference type="PROSITE" id="PS50893"/>
    </source>
</evidence>
<feature type="domain" description="ABC transmembrane type-1" evidence="14">
    <location>
        <begin position="218"/>
        <end position="495"/>
    </location>
</feature>
<dbReference type="Gene3D" id="3.40.50.300">
    <property type="entry name" value="P-loop containing nucleotide triphosphate hydrolases"/>
    <property type="match status" value="2"/>
</dbReference>
<dbReference type="SUPFAM" id="SSF90123">
    <property type="entry name" value="ABC transporter transmembrane region"/>
    <property type="match status" value="2"/>
</dbReference>
<feature type="domain" description="ABC transporter" evidence="13">
    <location>
        <begin position="584"/>
        <end position="810"/>
    </location>
</feature>
<dbReference type="GO" id="GO:0012505">
    <property type="term" value="C:endomembrane system"/>
    <property type="evidence" value="ECO:0007669"/>
    <property type="project" value="UniProtKB-SubCell"/>
</dbReference>
<dbReference type="FunFam" id="3.40.50.300:FF:002835">
    <property type="entry name" value="Predicted protein"/>
    <property type="match status" value="1"/>
</dbReference>
<proteinExistence type="inferred from homology"/>
<feature type="transmembrane region" description="Helical" evidence="12">
    <location>
        <begin position="1026"/>
        <end position="1047"/>
    </location>
</feature>